<dbReference type="SMART" id="SM00884">
    <property type="entry name" value="Cullin_Nedd8"/>
    <property type="match status" value="1"/>
</dbReference>
<dbReference type="SUPFAM" id="SSF75632">
    <property type="entry name" value="Cullin homology domain"/>
    <property type="match status" value="1"/>
</dbReference>
<gene>
    <name evidence="3" type="ORF">RFULGI_LOCUS11809</name>
</gene>
<dbReference type="Proteomes" id="UP000789396">
    <property type="component" value="Unassembled WGS sequence"/>
</dbReference>
<comment type="caution">
    <text evidence="3">The sequence shown here is derived from an EMBL/GenBank/DDBJ whole genome shotgun (WGS) entry which is preliminary data.</text>
</comment>
<reference evidence="3" key="1">
    <citation type="submission" date="2021-06" db="EMBL/GenBank/DDBJ databases">
        <authorList>
            <person name="Kallberg Y."/>
            <person name="Tangrot J."/>
            <person name="Rosling A."/>
        </authorList>
    </citation>
    <scope>NUCLEOTIDE SEQUENCE</scope>
    <source>
        <strain evidence="3">IN212</strain>
    </source>
</reference>
<keyword evidence="4" id="KW-1185">Reference proteome</keyword>
<accession>A0A9N9NEA9</accession>
<evidence type="ECO:0000313" key="4">
    <source>
        <dbReference type="Proteomes" id="UP000789396"/>
    </source>
</evidence>
<dbReference type="InterPro" id="IPR016158">
    <property type="entry name" value="Cullin_homology"/>
</dbReference>
<dbReference type="Gene3D" id="1.10.10.10">
    <property type="entry name" value="Winged helix-like DNA-binding domain superfamily/Winged helix DNA-binding domain"/>
    <property type="match status" value="2"/>
</dbReference>
<dbReference type="InterPro" id="IPR036317">
    <property type="entry name" value="Cullin_homology_sf"/>
</dbReference>
<feature type="domain" description="Cullin family profile" evidence="2">
    <location>
        <begin position="1"/>
        <end position="40"/>
    </location>
</feature>
<sequence length="156" mass="18162">MYQMGILLQYNKDISYTFEELKLKTDLNDLVLKATLGTLIQAKVLKLVISAEALYDTSKKVHINLKVLYLIQYEQKEKKIQEELQKGLMKTIKEILHAIIKILRCNKTMNIADLAKEAIERVEKLCHFKPTLADIKKCIDILLETKHIEYQEGEKN</sequence>
<evidence type="ECO:0000313" key="3">
    <source>
        <dbReference type="EMBL" id="CAG8726384.1"/>
    </source>
</evidence>
<dbReference type="EMBL" id="CAJVPZ010026707">
    <property type="protein sequence ID" value="CAG8726384.1"/>
    <property type="molecule type" value="Genomic_DNA"/>
</dbReference>
<dbReference type="OrthoDB" id="27073at2759"/>
<dbReference type="InterPro" id="IPR019559">
    <property type="entry name" value="Cullin_neddylation_domain"/>
</dbReference>
<evidence type="ECO:0000259" key="2">
    <source>
        <dbReference type="PROSITE" id="PS50069"/>
    </source>
</evidence>
<dbReference type="PROSITE" id="PS50069">
    <property type="entry name" value="CULLIN_2"/>
    <property type="match status" value="1"/>
</dbReference>
<dbReference type="SUPFAM" id="SSF46785">
    <property type="entry name" value="Winged helix' DNA-binding domain"/>
    <property type="match status" value="1"/>
</dbReference>
<comment type="similarity">
    <text evidence="1">Belongs to the cullin family.</text>
</comment>
<feature type="non-terminal residue" evidence="3">
    <location>
        <position position="156"/>
    </location>
</feature>
<dbReference type="InterPro" id="IPR036390">
    <property type="entry name" value="WH_DNA-bd_sf"/>
</dbReference>
<protein>
    <submittedName>
        <fullName evidence="3">3834_t:CDS:1</fullName>
    </submittedName>
</protein>
<evidence type="ECO:0000256" key="1">
    <source>
        <dbReference type="PROSITE-ProRule" id="PRU00330"/>
    </source>
</evidence>
<dbReference type="InterPro" id="IPR036388">
    <property type="entry name" value="WH-like_DNA-bd_sf"/>
</dbReference>
<name>A0A9N9NEA9_9GLOM</name>
<proteinExistence type="inferred from homology"/>
<organism evidence="3 4">
    <name type="scientific">Racocetra fulgida</name>
    <dbReference type="NCBI Taxonomy" id="60492"/>
    <lineage>
        <taxon>Eukaryota</taxon>
        <taxon>Fungi</taxon>
        <taxon>Fungi incertae sedis</taxon>
        <taxon>Mucoromycota</taxon>
        <taxon>Glomeromycotina</taxon>
        <taxon>Glomeromycetes</taxon>
        <taxon>Diversisporales</taxon>
        <taxon>Gigasporaceae</taxon>
        <taxon>Racocetra</taxon>
    </lineage>
</organism>
<dbReference type="AlphaFoldDB" id="A0A9N9NEA9"/>